<organism evidence="1 2">
    <name type="scientific">Polyangium fumosum</name>
    <dbReference type="NCBI Taxonomy" id="889272"/>
    <lineage>
        <taxon>Bacteria</taxon>
        <taxon>Pseudomonadati</taxon>
        <taxon>Myxococcota</taxon>
        <taxon>Polyangia</taxon>
        <taxon>Polyangiales</taxon>
        <taxon>Polyangiaceae</taxon>
        <taxon>Polyangium</taxon>
    </lineage>
</organism>
<comment type="caution">
    <text evidence="1">The sequence shown here is derived from an EMBL/GenBank/DDBJ whole genome shotgun (WGS) entry which is preliminary data.</text>
</comment>
<gene>
    <name evidence="1" type="ORF">E8A74_39555</name>
</gene>
<evidence type="ECO:0000313" key="2">
    <source>
        <dbReference type="Proteomes" id="UP000309215"/>
    </source>
</evidence>
<dbReference type="Gene3D" id="2.40.400.10">
    <property type="entry name" value="Acetoacetate decarboxylase-like"/>
    <property type="match status" value="1"/>
</dbReference>
<reference evidence="1 2" key="1">
    <citation type="submission" date="2019-04" db="EMBL/GenBank/DDBJ databases">
        <authorList>
            <person name="Li Y."/>
            <person name="Wang J."/>
        </authorList>
    </citation>
    <scope>NUCLEOTIDE SEQUENCE [LARGE SCALE GENOMIC DNA]</scope>
    <source>
        <strain evidence="1 2">DSM 14668</strain>
    </source>
</reference>
<evidence type="ECO:0000313" key="1">
    <source>
        <dbReference type="EMBL" id="TKC98894.1"/>
    </source>
</evidence>
<dbReference type="InterPro" id="IPR023375">
    <property type="entry name" value="ADC_dom_sf"/>
</dbReference>
<sequence length="951" mass="104680">MAKPPFNVARGLYPAMQLIPPFSFKGVTMRVFPLLADMERVQRFVDQYLNHIAPDKVGQFRVFLPYVYLQLVHYGKMSIDAANLGWIAQHEVNFTIPLAWYEEQGSNLVFKDWIYLTPYIFVNNPLSMTTGREVYGWPKSPGYLVPTLSGWVDDPMAPRLLAKVAAQLFPRTYAGEKLEERALLEFVQAPPLTPFECPPDLTQAFYPWAAAQNVVNSASRWMSSCLDILYGMGILHKQPGATPANAVKMAQQLAQLIVGLYTSNPSWTALNLKQFPSATKPHLADYQGFVTTKLLIDGMNQVGFFGNSHLLLGDITGGYRVHIHGYSDFPLVDTLGLQVSGAPSRGPHGEPVDVLEPVFPFWLDFDVKYPWGEVLAWRTPFSGGWKSDGWVPDSLTAPDPEPIPLFNTARGVPVDPIPGPFYFPDATLRVLPMLADRGKLQAFCDAYLNGMLQGTGYQIDAWGTHVYMMVSSVDEVGSETNNVGVWTDRDIEILLPVLWYFNGELRGGAMIPIFSYANRATAAISASEVSGIPTLPATLASPPDRWMDHAGPSPKTPQPLLTVVAEVLPAVGYGQKAEQQPVIEIIQGATTPPAPTNSFLLNENLPHLLQKEHKRKVSTANELRTELEMARALALGPLVMRASLDILTLKQFRDAQDPIAACYQSVVLIERVLENVFELDEFERPLEIRLHEYPSQPIVKTLGLSWKAVDVSGPAEVYVIEPVRPFWARVAMRQHLGRNLAMRAGCTQWIIPPQEQLLASLLESPSLGMEMLADVDAGVPRQIGPRARDIATSMGEALSQPNRAQVLATIDPQMVVETILSGEWEDQGPTRWERGKAEIVQTLDAIRAEAGADEAAARAGELTSLTVEVDRRIPKESRLRPYAEAALQQLATAAATAGGSAKAFAPEAKVAFFAPDPSASFGATPEDYAKALDGVILILAKAWQKADFVEP</sequence>
<dbReference type="AlphaFoldDB" id="A0A4U1IXG6"/>
<keyword evidence="2" id="KW-1185">Reference proteome</keyword>
<name>A0A4U1IXG6_9BACT</name>
<dbReference type="EMBL" id="SSMQ01000062">
    <property type="protein sequence ID" value="TKC98894.1"/>
    <property type="molecule type" value="Genomic_DNA"/>
</dbReference>
<protein>
    <submittedName>
        <fullName evidence="1">Uncharacterized protein</fullName>
    </submittedName>
</protein>
<dbReference type="OrthoDB" id="8479876at2"/>
<dbReference type="RefSeq" id="WP_136934302.1">
    <property type="nucleotide sequence ID" value="NZ_SSMQ01000062.1"/>
</dbReference>
<dbReference type="Proteomes" id="UP000309215">
    <property type="component" value="Unassembled WGS sequence"/>
</dbReference>
<dbReference type="SUPFAM" id="SSF160104">
    <property type="entry name" value="Acetoacetate decarboxylase-like"/>
    <property type="match status" value="1"/>
</dbReference>
<accession>A0A4U1IXG6</accession>
<proteinExistence type="predicted"/>